<name>A0A1I8AJ36_9BILA</name>
<evidence type="ECO:0000313" key="1">
    <source>
        <dbReference type="Proteomes" id="UP000095287"/>
    </source>
</evidence>
<keyword evidence="1" id="KW-1185">Reference proteome</keyword>
<organism evidence="1 2">
    <name type="scientific">Steinernema glaseri</name>
    <dbReference type="NCBI Taxonomy" id="37863"/>
    <lineage>
        <taxon>Eukaryota</taxon>
        <taxon>Metazoa</taxon>
        <taxon>Ecdysozoa</taxon>
        <taxon>Nematoda</taxon>
        <taxon>Chromadorea</taxon>
        <taxon>Rhabditida</taxon>
        <taxon>Tylenchina</taxon>
        <taxon>Panagrolaimomorpha</taxon>
        <taxon>Strongyloidoidea</taxon>
        <taxon>Steinernematidae</taxon>
        <taxon>Steinernema</taxon>
    </lineage>
</organism>
<proteinExistence type="predicted"/>
<accession>A0A1I8AJ36</accession>
<dbReference type="AlphaFoldDB" id="A0A1I8AJ36"/>
<dbReference type="WBParaSite" id="L893_g6110.t1">
    <property type="protein sequence ID" value="L893_g6110.t1"/>
    <property type="gene ID" value="L893_g6110"/>
</dbReference>
<evidence type="ECO:0000313" key="2">
    <source>
        <dbReference type="WBParaSite" id="L893_g6110.t1"/>
    </source>
</evidence>
<sequence>MPAQDVINALARSCDVSSAEMTERLNLIVDISSNLLEYVSVTNVNNNNAKNLRWKTQSRSLEDLVAAVNTEIARISSILTK</sequence>
<protein>
    <submittedName>
        <fullName evidence="2">COMM domain-containing protein</fullName>
    </submittedName>
</protein>
<dbReference type="Proteomes" id="UP000095287">
    <property type="component" value="Unplaced"/>
</dbReference>
<reference evidence="2" key="1">
    <citation type="submission" date="2016-11" db="UniProtKB">
        <authorList>
            <consortium name="WormBaseParasite"/>
        </authorList>
    </citation>
    <scope>IDENTIFICATION</scope>
</reference>